<dbReference type="InterPro" id="IPR036452">
    <property type="entry name" value="Ribo_hydro-like"/>
</dbReference>
<dbReference type="Pfam" id="PF01156">
    <property type="entry name" value="IU_nuc_hydro"/>
    <property type="match status" value="1"/>
</dbReference>
<dbReference type="GO" id="GO:0006152">
    <property type="term" value="P:purine nucleoside catabolic process"/>
    <property type="evidence" value="ECO:0007669"/>
    <property type="project" value="TreeGrafter"/>
</dbReference>
<name>A0A0P6YD53_9CHLR</name>
<dbReference type="OrthoDB" id="9797882at2"/>
<organism evidence="4 5">
    <name type="scientific">Levilinea saccharolytica</name>
    <dbReference type="NCBI Taxonomy" id="229921"/>
    <lineage>
        <taxon>Bacteria</taxon>
        <taxon>Bacillati</taxon>
        <taxon>Chloroflexota</taxon>
        <taxon>Anaerolineae</taxon>
        <taxon>Anaerolineales</taxon>
        <taxon>Anaerolineaceae</taxon>
        <taxon>Levilinea</taxon>
    </lineage>
</organism>
<sequence length="302" mass="32129">MAQKVILDVDTGADDAAAILLAGHHPALELVAVAAVHGNAPLSTTLENTLRTMSAGALEHVPVYSGAALPLVHPMISSSPTQEAVLPLAETSLKPQPQHAVQFLIDYYMSAAGPETIYLPVGPHTNLALALRIEPRLAQRIPRIVTMGGAYTQGNYTPSAEFNILADPEAAFVVWQAGIPITMIGLEVTDQAPVTRADTQRVRSLGTPWAQAAALVMEHEMGLAQFNGQESAHIYDACTVAAVIDPGLVPTRPAYVAVELNGTLTRGRTVADFALRRSQPNTDVGLGIHRDGFMQILMEGLR</sequence>
<evidence type="ECO:0000313" key="4">
    <source>
        <dbReference type="EMBL" id="KPL89836.1"/>
    </source>
</evidence>
<evidence type="ECO:0000259" key="3">
    <source>
        <dbReference type="Pfam" id="PF01156"/>
    </source>
</evidence>
<accession>A0A0P6YD53</accession>
<dbReference type="SUPFAM" id="SSF53590">
    <property type="entry name" value="Nucleoside hydrolase"/>
    <property type="match status" value="1"/>
</dbReference>
<keyword evidence="2" id="KW-0326">Glycosidase</keyword>
<dbReference type="EMBL" id="LGCM01000014">
    <property type="protein sequence ID" value="KPL89836.1"/>
    <property type="molecule type" value="Genomic_DNA"/>
</dbReference>
<dbReference type="InterPro" id="IPR001910">
    <property type="entry name" value="Inosine/uridine_hydrolase_dom"/>
</dbReference>
<dbReference type="AlphaFoldDB" id="A0A0P6YD53"/>
<dbReference type="GO" id="GO:0005829">
    <property type="term" value="C:cytosol"/>
    <property type="evidence" value="ECO:0007669"/>
    <property type="project" value="TreeGrafter"/>
</dbReference>
<gene>
    <name evidence="4" type="ORF">ADN01_02845</name>
</gene>
<evidence type="ECO:0000313" key="5">
    <source>
        <dbReference type="Proteomes" id="UP000050501"/>
    </source>
</evidence>
<proteinExistence type="predicted"/>
<dbReference type="PANTHER" id="PTHR12304">
    <property type="entry name" value="INOSINE-URIDINE PREFERRING NUCLEOSIDE HYDROLASE"/>
    <property type="match status" value="1"/>
</dbReference>
<comment type="caution">
    <text evidence="4">The sequence shown here is derived from an EMBL/GenBank/DDBJ whole genome shotgun (WGS) entry which is preliminary data.</text>
</comment>
<dbReference type="RefSeq" id="WP_062417000.1">
    <property type="nucleotide sequence ID" value="NZ_DF967974.1"/>
</dbReference>
<dbReference type="Gene3D" id="3.90.245.10">
    <property type="entry name" value="Ribonucleoside hydrolase-like"/>
    <property type="match status" value="1"/>
</dbReference>
<evidence type="ECO:0000256" key="2">
    <source>
        <dbReference type="ARBA" id="ARBA00023295"/>
    </source>
</evidence>
<dbReference type="GO" id="GO:0008477">
    <property type="term" value="F:purine nucleosidase activity"/>
    <property type="evidence" value="ECO:0007669"/>
    <property type="project" value="TreeGrafter"/>
</dbReference>
<keyword evidence="5" id="KW-1185">Reference proteome</keyword>
<feature type="domain" description="Inosine/uridine-preferring nucleoside hydrolase" evidence="3">
    <location>
        <begin position="5"/>
        <end position="294"/>
    </location>
</feature>
<keyword evidence="1" id="KW-0378">Hydrolase</keyword>
<protein>
    <recommendedName>
        <fullName evidence="3">Inosine/uridine-preferring nucleoside hydrolase domain-containing protein</fullName>
    </recommendedName>
</protein>
<dbReference type="Proteomes" id="UP000050501">
    <property type="component" value="Unassembled WGS sequence"/>
</dbReference>
<dbReference type="PATRIC" id="fig|229921.5.peg.2952"/>
<dbReference type="PANTHER" id="PTHR12304:SF4">
    <property type="entry name" value="URIDINE NUCLEOSIDASE"/>
    <property type="match status" value="1"/>
</dbReference>
<evidence type="ECO:0000256" key="1">
    <source>
        <dbReference type="ARBA" id="ARBA00022801"/>
    </source>
</evidence>
<reference evidence="4 5" key="1">
    <citation type="submission" date="2015-07" db="EMBL/GenBank/DDBJ databases">
        <title>Genome sequence of Levilinea saccharolytica DSM 16555.</title>
        <authorList>
            <person name="Hemp J."/>
            <person name="Ward L.M."/>
            <person name="Pace L.A."/>
            <person name="Fischer W.W."/>
        </authorList>
    </citation>
    <scope>NUCLEOTIDE SEQUENCE [LARGE SCALE GENOMIC DNA]</scope>
    <source>
        <strain evidence="4 5">KIBI-1</strain>
    </source>
</reference>
<dbReference type="STRING" id="229921.ADN01_02845"/>
<dbReference type="InterPro" id="IPR023186">
    <property type="entry name" value="IUNH"/>
</dbReference>